<reference evidence="1" key="2">
    <citation type="journal article" date="2022" name="New Phytol.">
        <title>Evolutionary transition to the ectomycorrhizal habit in the genomes of a hyperdiverse lineage of mushroom-forming fungi.</title>
        <authorList>
            <person name="Looney B."/>
            <person name="Miyauchi S."/>
            <person name="Morin E."/>
            <person name="Drula E."/>
            <person name="Courty P.E."/>
            <person name="Kohler A."/>
            <person name="Kuo A."/>
            <person name="LaButti K."/>
            <person name="Pangilinan J."/>
            <person name="Lipzen A."/>
            <person name="Riley R."/>
            <person name="Andreopoulos W."/>
            <person name="He G."/>
            <person name="Johnson J."/>
            <person name="Nolan M."/>
            <person name="Tritt A."/>
            <person name="Barry K.W."/>
            <person name="Grigoriev I.V."/>
            <person name="Nagy L.G."/>
            <person name="Hibbett D."/>
            <person name="Henrissat B."/>
            <person name="Matheny P.B."/>
            <person name="Labbe J."/>
            <person name="Martin F.M."/>
        </authorList>
    </citation>
    <scope>NUCLEOTIDE SEQUENCE</scope>
    <source>
        <strain evidence="1">EC-137</strain>
    </source>
</reference>
<reference evidence="1" key="1">
    <citation type="submission" date="2021-02" db="EMBL/GenBank/DDBJ databases">
        <authorList>
            <consortium name="DOE Joint Genome Institute"/>
            <person name="Ahrendt S."/>
            <person name="Looney B.P."/>
            <person name="Miyauchi S."/>
            <person name="Morin E."/>
            <person name="Drula E."/>
            <person name="Courty P.E."/>
            <person name="Chicoki N."/>
            <person name="Fauchery L."/>
            <person name="Kohler A."/>
            <person name="Kuo A."/>
            <person name="Labutti K."/>
            <person name="Pangilinan J."/>
            <person name="Lipzen A."/>
            <person name="Riley R."/>
            <person name="Andreopoulos W."/>
            <person name="He G."/>
            <person name="Johnson J."/>
            <person name="Barry K.W."/>
            <person name="Grigoriev I.V."/>
            <person name="Nagy L."/>
            <person name="Hibbett D."/>
            <person name="Henrissat B."/>
            <person name="Matheny P.B."/>
            <person name="Labbe J."/>
            <person name="Martin F."/>
        </authorList>
    </citation>
    <scope>NUCLEOTIDE SEQUENCE</scope>
    <source>
        <strain evidence="1">EC-137</strain>
    </source>
</reference>
<evidence type="ECO:0000313" key="2">
    <source>
        <dbReference type="Proteomes" id="UP000814128"/>
    </source>
</evidence>
<organism evidence="1 2">
    <name type="scientific">Vararia minispora EC-137</name>
    <dbReference type="NCBI Taxonomy" id="1314806"/>
    <lineage>
        <taxon>Eukaryota</taxon>
        <taxon>Fungi</taxon>
        <taxon>Dikarya</taxon>
        <taxon>Basidiomycota</taxon>
        <taxon>Agaricomycotina</taxon>
        <taxon>Agaricomycetes</taxon>
        <taxon>Russulales</taxon>
        <taxon>Lachnocladiaceae</taxon>
        <taxon>Vararia</taxon>
    </lineage>
</organism>
<evidence type="ECO:0000313" key="1">
    <source>
        <dbReference type="EMBL" id="KAI0034554.1"/>
    </source>
</evidence>
<dbReference type="EMBL" id="MU273498">
    <property type="protein sequence ID" value="KAI0034554.1"/>
    <property type="molecule type" value="Genomic_DNA"/>
</dbReference>
<name>A0ACB8QRP1_9AGAM</name>
<dbReference type="Proteomes" id="UP000814128">
    <property type="component" value="Unassembled WGS sequence"/>
</dbReference>
<accession>A0ACB8QRP1</accession>
<protein>
    <submittedName>
        <fullName evidence="1">Uncharacterized protein</fullName>
    </submittedName>
</protein>
<proteinExistence type="predicted"/>
<sequence>MSQHVPQTSSPRPNAPHAIPIVNHGQQLSLLGDRGISQPDWLPTSAPTLPQPSSSISTAPLIAIYPAPNVINTMNTYSPRSWAQSIQETTPLATYATPYQIPTQESDVLSNFNSTYQEANPLFYAASSPTSTEFNMPASLDSLRLSSLSPHHTIQDSTSSVPTLHFSDHNRLSSNSMSSTEGQPASMMDSMHQHDLYRSWHGTPFRAIEDTGPHLDASAVVTNPACIMSRSSPTMTYPYPITPQLTPPRTISQTSSPVASMAVDIFDLSAPHAAWTPRSLPLSEMYGDGYGGSVGMDTHRPWNTFVGSSPSVLGFGDQARYDGSPSSGAPDAQLHLFQRRQPEPSRLPVSPSIDDLRLDFEHHNGPSSPVSTSTSEDVSTEPQSSNGTITTADVEEASPPGIRRFRRKRKEHIDGEHEATRRRQGGRRRGTGMRQPAYKTQEDFLAAHQGEVTFRRIGEIWMCSCGKSFKREDIWSRHKEWKRGQFQCDECAVPFSRKDALQRHMTNEHGRKKRETKTAKQDEEGGADGVERKGPSGPMMRGTGSKDW</sequence>
<keyword evidence="2" id="KW-1185">Reference proteome</keyword>
<gene>
    <name evidence="1" type="ORF">K488DRAFT_83849</name>
</gene>
<comment type="caution">
    <text evidence="1">The sequence shown here is derived from an EMBL/GenBank/DDBJ whole genome shotgun (WGS) entry which is preliminary data.</text>
</comment>